<name>A0A7K4MWQ3_9ARCH</name>
<proteinExistence type="predicted"/>
<evidence type="ECO:0000313" key="1">
    <source>
        <dbReference type="EMBL" id="NWJ57945.1"/>
    </source>
</evidence>
<dbReference type="Proteomes" id="UP000575480">
    <property type="component" value="Unassembled WGS sequence"/>
</dbReference>
<sequence length="198" mass="23335">MNMNILKTFLETTFVDVKSTKRTDKLHTAVLSEFLRKYPKYKKYNWKFEYNLRGDAYGGTFKIDIIGLDNEGIPKIAILCKCNNSNIGKNIYNFSNTTIGEAARLMYSEYEFEKILFVSVFPKKAPLFKEDGSIRSFDSPYSYKERVTASRILFEQYGDKVEEINIFYDIENLESKKSREDFYQIKPKNITELKLKYE</sequence>
<reference evidence="1 2" key="1">
    <citation type="journal article" date="2019" name="Environ. Microbiol.">
        <title>Genomics insights into ecotype formation of ammonia-oxidizing archaea in the deep ocean.</title>
        <authorList>
            <person name="Wang Y."/>
            <person name="Huang J.M."/>
            <person name="Cui G.J."/>
            <person name="Nunoura T."/>
            <person name="Takaki Y."/>
            <person name="Li W.L."/>
            <person name="Li J."/>
            <person name="Gao Z.M."/>
            <person name="Takai K."/>
            <person name="Zhang A.Q."/>
            <person name="Stepanauskas R."/>
        </authorList>
    </citation>
    <scope>NUCLEOTIDE SEQUENCE [LARGE SCALE GENOMIC DNA]</scope>
    <source>
        <strain evidence="1 2">L15a</strain>
    </source>
</reference>
<comment type="caution">
    <text evidence="1">The sequence shown here is derived from an EMBL/GenBank/DDBJ whole genome shotgun (WGS) entry which is preliminary data.</text>
</comment>
<protein>
    <submittedName>
        <fullName evidence="1">Uncharacterized protein</fullName>
    </submittedName>
</protein>
<accession>A0A7K4MWQ3</accession>
<evidence type="ECO:0000313" key="2">
    <source>
        <dbReference type="Proteomes" id="UP000575480"/>
    </source>
</evidence>
<dbReference type="EMBL" id="JACATH010000029">
    <property type="protein sequence ID" value="NWJ57945.1"/>
    <property type="molecule type" value="Genomic_DNA"/>
</dbReference>
<organism evidence="1 2">
    <name type="scientific">Marine Group I thaumarchaeote</name>
    <dbReference type="NCBI Taxonomy" id="2511932"/>
    <lineage>
        <taxon>Archaea</taxon>
        <taxon>Nitrososphaerota</taxon>
        <taxon>Marine Group I</taxon>
    </lineage>
</organism>
<dbReference type="AlphaFoldDB" id="A0A7K4MWQ3"/>
<gene>
    <name evidence="1" type="ORF">HX858_09415</name>
</gene>